<dbReference type="EMBL" id="CAJZBQ010000012">
    <property type="protein sequence ID" value="CAG9314427.1"/>
    <property type="molecule type" value="Genomic_DNA"/>
</dbReference>
<protein>
    <submittedName>
        <fullName evidence="2">Uncharacterized protein</fullName>
    </submittedName>
</protein>
<evidence type="ECO:0000313" key="2">
    <source>
        <dbReference type="EMBL" id="CAG9314427.1"/>
    </source>
</evidence>
<evidence type="ECO:0000256" key="1">
    <source>
        <dbReference type="SAM" id="Coils"/>
    </source>
</evidence>
<keyword evidence="3" id="KW-1185">Reference proteome</keyword>
<reference evidence="2" key="1">
    <citation type="submission" date="2021-09" db="EMBL/GenBank/DDBJ databases">
        <authorList>
            <consortium name="AG Swart"/>
            <person name="Singh M."/>
            <person name="Singh A."/>
            <person name="Seah K."/>
            <person name="Emmerich C."/>
        </authorList>
    </citation>
    <scope>NUCLEOTIDE SEQUENCE</scope>
    <source>
        <strain evidence="2">ATCC30299</strain>
    </source>
</reference>
<evidence type="ECO:0000313" key="3">
    <source>
        <dbReference type="Proteomes" id="UP001162131"/>
    </source>
</evidence>
<gene>
    <name evidence="2" type="ORF">BSTOLATCC_MIC11434</name>
</gene>
<comment type="caution">
    <text evidence="2">The sequence shown here is derived from an EMBL/GenBank/DDBJ whole genome shotgun (WGS) entry which is preliminary data.</text>
</comment>
<dbReference type="Proteomes" id="UP001162131">
    <property type="component" value="Unassembled WGS sequence"/>
</dbReference>
<dbReference type="AlphaFoldDB" id="A0AAU9IMN9"/>
<organism evidence="2 3">
    <name type="scientific">Blepharisma stoltei</name>
    <dbReference type="NCBI Taxonomy" id="1481888"/>
    <lineage>
        <taxon>Eukaryota</taxon>
        <taxon>Sar</taxon>
        <taxon>Alveolata</taxon>
        <taxon>Ciliophora</taxon>
        <taxon>Postciliodesmatophora</taxon>
        <taxon>Heterotrichea</taxon>
        <taxon>Heterotrichida</taxon>
        <taxon>Blepharismidae</taxon>
        <taxon>Blepharisma</taxon>
    </lineage>
</organism>
<accession>A0AAU9IMN9</accession>
<sequence>MNKRRGSYTAAKLQLKKRHPKIITSVSSQFNFSKSYNDNYEGEISAPASIYSEEPVNRNVSPEETVLSMISDSEPKAILNIPKSATPARCSSRSRSPINEDKYKQKYLKLETTYKDLLIKSQNIQQLYDNLLEDPQLNLPVIVEPHIQPDENNHMSDHEMLKTIMATMTNFSQRLENLESLAHNIQNQLSSFLNTSPQAKSSKFLS</sequence>
<name>A0AAU9IMN9_9CILI</name>
<feature type="coiled-coil region" evidence="1">
    <location>
        <begin position="168"/>
        <end position="195"/>
    </location>
</feature>
<proteinExistence type="predicted"/>
<keyword evidence="1" id="KW-0175">Coiled coil</keyword>